<keyword evidence="2" id="KW-1185">Reference proteome</keyword>
<evidence type="ECO:0000313" key="2">
    <source>
        <dbReference type="Proteomes" id="UP000015105"/>
    </source>
</evidence>
<evidence type="ECO:0000313" key="1">
    <source>
        <dbReference type="EnsemblPlants" id="AET1Gv20699100.7"/>
    </source>
</evidence>
<reference evidence="2" key="2">
    <citation type="journal article" date="2017" name="Nat. Plants">
        <title>The Aegilops tauschii genome reveals multiple impacts of transposons.</title>
        <authorList>
            <person name="Zhao G."/>
            <person name="Zou C."/>
            <person name="Li K."/>
            <person name="Wang K."/>
            <person name="Li T."/>
            <person name="Gao L."/>
            <person name="Zhang X."/>
            <person name="Wang H."/>
            <person name="Yang Z."/>
            <person name="Liu X."/>
            <person name="Jiang W."/>
            <person name="Mao L."/>
            <person name="Kong X."/>
            <person name="Jiao Y."/>
            <person name="Jia J."/>
        </authorList>
    </citation>
    <scope>NUCLEOTIDE SEQUENCE [LARGE SCALE GENOMIC DNA]</scope>
    <source>
        <strain evidence="2">cv. AL8/78</strain>
    </source>
</reference>
<organism evidence="1 2">
    <name type="scientific">Aegilops tauschii subsp. strangulata</name>
    <name type="common">Goatgrass</name>
    <dbReference type="NCBI Taxonomy" id="200361"/>
    <lineage>
        <taxon>Eukaryota</taxon>
        <taxon>Viridiplantae</taxon>
        <taxon>Streptophyta</taxon>
        <taxon>Embryophyta</taxon>
        <taxon>Tracheophyta</taxon>
        <taxon>Spermatophyta</taxon>
        <taxon>Magnoliopsida</taxon>
        <taxon>Liliopsida</taxon>
        <taxon>Poales</taxon>
        <taxon>Poaceae</taxon>
        <taxon>BOP clade</taxon>
        <taxon>Pooideae</taxon>
        <taxon>Triticodae</taxon>
        <taxon>Triticeae</taxon>
        <taxon>Triticinae</taxon>
        <taxon>Aegilops</taxon>
    </lineage>
</organism>
<dbReference type="Gramene" id="AET1Gv20699100.7">
    <property type="protein sequence ID" value="AET1Gv20699100.7"/>
    <property type="gene ID" value="AET1Gv20699100"/>
</dbReference>
<dbReference type="EnsemblPlants" id="AET1Gv20699100.7">
    <property type="protein sequence ID" value="AET1Gv20699100.7"/>
    <property type="gene ID" value="AET1Gv20699100"/>
</dbReference>
<sequence>MLLVVSHPFTFVVCCILWGKPSFWKKCCILNTSISYSIHAVYGLKKQTVCIFLPIKTIIFNWFRVYFPTYRYP</sequence>
<reference evidence="2" key="1">
    <citation type="journal article" date="2014" name="Science">
        <title>Ancient hybridizations among the ancestral genomes of bread wheat.</title>
        <authorList>
            <consortium name="International Wheat Genome Sequencing Consortium,"/>
            <person name="Marcussen T."/>
            <person name="Sandve S.R."/>
            <person name="Heier L."/>
            <person name="Spannagl M."/>
            <person name="Pfeifer M."/>
            <person name="Jakobsen K.S."/>
            <person name="Wulff B.B."/>
            <person name="Steuernagel B."/>
            <person name="Mayer K.F."/>
            <person name="Olsen O.A."/>
        </authorList>
    </citation>
    <scope>NUCLEOTIDE SEQUENCE [LARGE SCALE GENOMIC DNA]</scope>
    <source>
        <strain evidence="2">cv. AL8/78</strain>
    </source>
</reference>
<accession>A0A452ZBE2</accession>
<dbReference type="Proteomes" id="UP000015105">
    <property type="component" value="Chromosome 1D"/>
</dbReference>
<name>A0A452ZBE2_AEGTS</name>
<reference evidence="1" key="3">
    <citation type="journal article" date="2017" name="Nature">
        <title>Genome sequence of the progenitor of the wheat D genome Aegilops tauschii.</title>
        <authorList>
            <person name="Luo M.C."/>
            <person name="Gu Y.Q."/>
            <person name="Puiu D."/>
            <person name="Wang H."/>
            <person name="Twardziok S.O."/>
            <person name="Deal K.R."/>
            <person name="Huo N."/>
            <person name="Zhu T."/>
            <person name="Wang L."/>
            <person name="Wang Y."/>
            <person name="McGuire P.E."/>
            <person name="Liu S."/>
            <person name="Long H."/>
            <person name="Ramasamy R.K."/>
            <person name="Rodriguez J.C."/>
            <person name="Van S.L."/>
            <person name="Yuan L."/>
            <person name="Wang Z."/>
            <person name="Xia Z."/>
            <person name="Xiao L."/>
            <person name="Anderson O.D."/>
            <person name="Ouyang S."/>
            <person name="Liang Y."/>
            <person name="Zimin A.V."/>
            <person name="Pertea G."/>
            <person name="Qi P."/>
            <person name="Bennetzen J.L."/>
            <person name="Dai X."/>
            <person name="Dawson M.W."/>
            <person name="Muller H.G."/>
            <person name="Kugler K."/>
            <person name="Rivarola-Duarte L."/>
            <person name="Spannagl M."/>
            <person name="Mayer K.F.X."/>
            <person name="Lu F.H."/>
            <person name="Bevan M.W."/>
            <person name="Leroy P."/>
            <person name="Li P."/>
            <person name="You F.M."/>
            <person name="Sun Q."/>
            <person name="Liu Z."/>
            <person name="Lyons E."/>
            <person name="Wicker T."/>
            <person name="Salzberg S.L."/>
            <person name="Devos K.M."/>
            <person name="Dvorak J."/>
        </authorList>
    </citation>
    <scope>NUCLEOTIDE SEQUENCE [LARGE SCALE GENOMIC DNA]</scope>
    <source>
        <strain evidence="1">cv. AL8/78</strain>
    </source>
</reference>
<protein>
    <submittedName>
        <fullName evidence="1">Uncharacterized protein</fullName>
    </submittedName>
</protein>
<proteinExistence type="predicted"/>
<dbReference type="AlphaFoldDB" id="A0A452ZBE2"/>
<reference evidence="1" key="5">
    <citation type="journal article" date="2021" name="G3 (Bethesda)">
        <title>Aegilops tauschii genome assembly Aet v5.0 features greater sequence contiguity and improved annotation.</title>
        <authorList>
            <person name="Wang L."/>
            <person name="Zhu T."/>
            <person name="Rodriguez J.C."/>
            <person name="Deal K.R."/>
            <person name="Dubcovsky J."/>
            <person name="McGuire P.E."/>
            <person name="Lux T."/>
            <person name="Spannagl M."/>
            <person name="Mayer K.F.X."/>
            <person name="Baldrich P."/>
            <person name="Meyers B.C."/>
            <person name="Huo N."/>
            <person name="Gu Y.Q."/>
            <person name="Zhou H."/>
            <person name="Devos K.M."/>
            <person name="Bennetzen J.L."/>
            <person name="Unver T."/>
            <person name="Budak H."/>
            <person name="Gulick P.J."/>
            <person name="Galiba G."/>
            <person name="Kalapos B."/>
            <person name="Nelson D.R."/>
            <person name="Li P."/>
            <person name="You F.M."/>
            <person name="Luo M.C."/>
            <person name="Dvorak J."/>
        </authorList>
    </citation>
    <scope>NUCLEOTIDE SEQUENCE [LARGE SCALE GENOMIC DNA]</scope>
    <source>
        <strain evidence="1">cv. AL8/78</strain>
    </source>
</reference>
<reference evidence="1" key="4">
    <citation type="submission" date="2019-03" db="UniProtKB">
        <authorList>
            <consortium name="EnsemblPlants"/>
        </authorList>
    </citation>
    <scope>IDENTIFICATION</scope>
</reference>